<feature type="region of interest" description="Disordered" evidence="11">
    <location>
        <begin position="94"/>
        <end position="136"/>
    </location>
</feature>
<evidence type="ECO:0000256" key="10">
    <source>
        <dbReference type="SAM" id="Coils"/>
    </source>
</evidence>
<accession>A0A2N7W8T2</accession>
<feature type="chain" id="PRO_5015009218" description="Cell division protein FtsL" evidence="12">
    <location>
        <begin position="23"/>
        <end position="136"/>
    </location>
</feature>
<name>A0A2N7W8T2_9BURK</name>
<evidence type="ECO:0000256" key="3">
    <source>
        <dbReference type="ARBA" id="ARBA00022618"/>
    </source>
</evidence>
<evidence type="ECO:0000256" key="4">
    <source>
        <dbReference type="ARBA" id="ARBA00022692"/>
    </source>
</evidence>
<dbReference type="RefSeq" id="WP_102609590.1">
    <property type="nucleotide sequence ID" value="NZ_CADIKD010000001.1"/>
</dbReference>
<proteinExistence type="inferred from homology"/>
<comment type="similarity">
    <text evidence="8">Belongs to the FtsL family.</text>
</comment>
<dbReference type="PANTHER" id="PTHR37479:SF1">
    <property type="entry name" value="CELL DIVISION PROTEIN FTSL"/>
    <property type="match status" value="1"/>
</dbReference>
<evidence type="ECO:0000256" key="8">
    <source>
        <dbReference type="HAMAP-Rule" id="MF_00910"/>
    </source>
</evidence>
<evidence type="ECO:0000313" key="13">
    <source>
        <dbReference type="EMBL" id="PMS25818.1"/>
    </source>
</evidence>
<dbReference type="GO" id="GO:0032153">
    <property type="term" value="C:cell division site"/>
    <property type="evidence" value="ECO:0007669"/>
    <property type="project" value="UniProtKB-UniRule"/>
</dbReference>
<evidence type="ECO:0000256" key="7">
    <source>
        <dbReference type="ARBA" id="ARBA00023306"/>
    </source>
</evidence>
<sequence>MNRLNIFLLIVLLGCALSVVNATNQQRQLFVQLERAQSEERQLQQDYAQLQYQQSALSKTSRIEQLATDTLKMQPASTGDTQFLTLAPGASVAANAPIPTMPASAPAPTTARTVKRPASRAPLRQPSRPANRGGTR</sequence>
<keyword evidence="10" id="KW-0175">Coiled coil</keyword>
<feature type="coiled-coil region" evidence="10">
    <location>
        <begin position="19"/>
        <end position="53"/>
    </location>
</feature>
<evidence type="ECO:0000256" key="5">
    <source>
        <dbReference type="ARBA" id="ARBA00022989"/>
    </source>
</evidence>
<dbReference type="EMBL" id="PNYB01000006">
    <property type="protein sequence ID" value="PMS25818.1"/>
    <property type="molecule type" value="Genomic_DNA"/>
</dbReference>
<evidence type="ECO:0000256" key="6">
    <source>
        <dbReference type="ARBA" id="ARBA00023136"/>
    </source>
</evidence>
<dbReference type="NCBIfam" id="TIGR02209">
    <property type="entry name" value="ftsL_broad"/>
    <property type="match status" value="1"/>
</dbReference>
<keyword evidence="3 8" id="KW-0132">Cell division</keyword>
<comment type="function">
    <text evidence="8">Essential cell division protein. May link together the upstream cell division proteins, which are predominantly cytoplasmic, with the downstream cell division proteins, which are predominantly periplasmic.</text>
</comment>
<dbReference type="GO" id="GO:0043093">
    <property type="term" value="P:FtsZ-dependent cytokinesis"/>
    <property type="evidence" value="ECO:0007669"/>
    <property type="project" value="UniProtKB-UniRule"/>
</dbReference>
<comment type="subcellular location">
    <subcellularLocation>
        <location evidence="8">Cell inner membrane</location>
        <topology evidence="8">Single-pass type II membrane protein</topology>
    </subcellularLocation>
    <subcellularLocation>
        <location evidence="1">Cell membrane</location>
        <topology evidence="1">Single-pass type II membrane protein</topology>
    </subcellularLocation>
    <text evidence="8">Localizes to the division septum where it forms a ring structure.</text>
</comment>
<evidence type="ECO:0000313" key="14">
    <source>
        <dbReference type="Proteomes" id="UP000235347"/>
    </source>
</evidence>
<comment type="caution">
    <text evidence="13">The sequence shown here is derived from an EMBL/GenBank/DDBJ whole genome shotgun (WGS) entry which is preliminary data.</text>
</comment>
<dbReference type="PANTHER" id="PTHR37479">
    <property type="entry name" value="CELL DIVISION PROTEIN FTSL"/>
    <property type="match status" value="1"/>
</dbReference>
<keyword evidence="6 8" id="KW-0472">Membrane</keyword>
<keyword evidence="2 8" id="KW-1003">Cell membrane</keyword>
<evidence type="ECO:0000256" key="11">
    <source>
        <dbReference type="SAM" id="MobiDB-lite"/>
    </source>
</evidence>
<keyword evidence="7 8" id="KW-0131">Cell cycle</keyword>
<dbReference type="PROSITE" id="PS51257">
    <property type="entry name" value="PROKAR_LIPOPROTEIN"/>
    <property type="match status" value="1"/>
</dbReference>
<reference evidence="13 14" key="1">
    <citation type="submission" date="2018-01" db="EMBL/GenBank/DDBJ databases">
        <title>Whole genome analyses suggest that Burkholderia sensu lato contains two further novel genera in the rhizoxinica-symbiotica group Mycetohabitans gen. nov., and Trinickia gen. nov.: implications for the evolution of diazotrophy and nodulation in the Burkholderiaceae.</title>
        <authorList>
            <person name="Estrada-de los Santos P."/>
            <person name="Palmer M."/>
            <person name="Chavez-Ramirez B."/>
            <person name="Beukes C."/>
            <person name="Steenkamp E.T."/>
            <person name="Hirsch A.M."/>
            <person name="Manyaka P."/>
            <person name="Maluk M."/>
            <person name="Lafos M."/>
            <person name="Crook M."/>
            <person name="Gross E."/>
            <person name="Simon M.F."/>
            <person name="Bueno dos Reis Junior F."/>
            <person name="Poole P.S."/>
            <person name="Venter S.N."/>
            <person name="James E.K."/>
        </authorList>
    </citation>
    <scope>NUCLEOTIDE SEQUENCE [LARGE SCALE GENOMIC DNA]</scope>
    <source>
        <strain evidence="13 14">GP25-8</strain>
    </source>
</reference>
<keyword evidence="5 8" id="KW-1133">Transmembrane helix</keyword>
<feature type="compositionally biased region" description="Low complexity" evidence="11">
    <location>
        <begin position="96"/>
        <end position="112"/>
    </location>
</feature>
<dbReference type="GO" id="GO:0005886">
    <property type="term" value="C:plasma membrane"/>
    <property type="evidence" value="ECO:0007669"/>
    <property type="project" value="UniProtKB-SubCell"/>
</dbReference>
<dbReference type="HAMAP" id="MF_00910">
    <property type="entry name" value="FtsL"/>
    <property type="match status" value="1"/>
</dbReference>
<keyword evidence="4 8" id="KW-0812">Transmembrane</keyword>
<evidence type="ECO:0000256" key="1">
    <source>
        <dbReference type="ARBA" id="ARBA00004401"/>
    </source>
</evidence>
<keyword evidence="14" id="KW-1185">Reference proteome</keyword>
<gene>
    <name evidence="8 13" type="primary">ftsL</name>
    <name evidence="13" type="ORF">C0Z19_09720</name>
</gene>
<keyword evidence="8" id="KW-0997">Cell inner membrane</keyword>
<feature type="signal peptide" evidence="12">
    <location>
        <begin position="1"/>
        <end position="22"/>
    </location>
</feature>
<evidence type="ECO:0000256" key="2">
    <source>
        <dbReference type="ARBA" id="ARBA00022475"/>
    </source>
</evidence>
<evidence type="ECO:0000256" key="12">
    <source>
        <dbReference type="SAM" id="SignalP"/>
    </source>
</evidence>
<organism evidence="13 14">
    <name type="scientific">Trinickia soli</name>
    <dbReference type="NCBI Taxonomy" id="380675"/>
    <lineage>
        <taxon>Bacteria</taxon>
        <taxon>Pseudomonadati</taxon>
        <taxon>Pseudomonadota</taxon>
        <taxon>Betaproteobacteria</taxon>
        <taxon>Burkholderiales</taxon>
        <taxon>Burkholderiaceae</taxon>
        <taxon>Trinickia</taxon>
    </lineage>
</organism>
<dbReference type="Proteomes" id="UP000235347">
    <property type="component" value="Unassembled WGS sequence"/>
</dbReference>
<keyword evidence="12" id="KW-0732">Signal</keyword>
<dbReference type="Pfam" id="PF04999">
    <property type="entry name" value="FtsL"/>
    <property type="match status" value="1"/>
</dbReference>
<comment type="subunit">
    <text evidence="8">Part of a complex composed of FtsB, FtsL and FtsQ.</text>
</comment>
<dbReference type="AlphaFoldDB" id="A0A2N7W8T2"/>
<protein>
    <recommendedName>
        <fullName evidence="8 9">Cell division protein FtsL</fullName>
    </recommendedName>
</protein>
<dbReference type="InterPro" id="IPR011922">
    <property type="entry name" value="Cell_div_FtsL"/>
</dbReference>
<evidence type="ECO:0000256" key="9">
    <source>
        <dbReference type="NCBIfam" id="TIGR02209"/>
    </source>
</evidence>